<dbReference type="AlphaFoldDB" id="A0AAU9P2X7"/>
<feature type="transmembrane region" description="Helical" evidence="2">
    <location>
        <begin position="349"/>
        <end position="371"/>
    </location>
</feature>
<dbReference type="GO" id="GO:0004222">
    <property type="term" value="F:metalloendopeptidase activity"/>
    <property type="evidence" value="ECO:0007669"/>
    <property type="project" value="TreeGrafter"/>
</dbReference>
<organism evidence="5 6">
    <name type="scientific">Lactuca virosa</name>
    <dbReference type="NCBI Taxonomy" id="75947"/>
    <lineage>
        <taxon>Eukaryota</taxon>
        <taxon>Viridiplantae</taxon>
        <taxon>Streptophyta</taxon>
        <taxon>Embryophyta</taxon>
        <taxon>Tracheophyta</taxon>
        <taxon>Spermatophyta</taxon>
        <taxon>Magnoliopsida</taxon>
        <taxon>eudicotyledons</taxon>
        <taxon>Gunneridae</taxon>
        <taxon>Pentapetalae</taxon>
        <taxon>asterids</taxon>
        <taxon>campanulids</taxon>
        <taxon>Asterales</taxon>
        <taxon>Asteraceae</taxon>
        <taxon>Cichorioideae</taxon>
        <taxon>Cichorieae</taxon>
        <taxon>Lactucinae</taxon>
        <taxon>Lactuca</taxon>
    </lineage>
</organism>
<comment type="caution">
    <text evidence="5">The sequence shown here is derived from an EMBL/GenBank/DDBJ whole genome shotgun (WGS) entry which is preliminary data.</text>
</comment>
<dbReference type="Pfam" id="PF22456">
    <property type="entry name" value="PqqF-like_C_4"/>
    <property type="match status" value="1"/>
</dbReference>
<dbReference type="EMBL" id="CAKMRJ010005523">
    <property type="protein sequence ID" value="CAH1444377.1"/>
    <property type="molecule type" value="Genomic_DNA"/>
</dbReference>
<dbReference type="SUPFAM" id="SSF63411">
    <property type="entry name" value="LuxS/MPP-like metallohydrolase"/>
    <property type="match status" value="2"/>
</dbReference>
<keyword evidence="1" id="KW-0479">Metal-binding</keyword>
<dbReference type="InterPro" id="IPR011249">
    <property type="entry name" value="Metalloenz_LuxS/M16"/>
</dbReference>
<feature type="domain" description="Coenzyme PQQ synthesis protein F-like C-terminal lobe" evidence="4">
    <location>
        <begin position="211"/>
        <end position="258"/>
    </location>
</feature>
<keyword evidence="2" id="KW-1133">Transmembrane helix</keyword>
<dbReference type="InterPro" id="IPR050626">
    <property type="entry name" value="Peptidase_M16"/>
</dbReference>
<evidence type="ECO:0000313" key="6">
    <source>
        <dbReference type="Proteomes" id="UP001157418"/>
    </source>
</evidence>
<accession>A0AAU9P2X7</accession>
<dbReference type="InterPro" id="IPR032632">
    <property type="entry name" value="Peptidase_M16_M"/>
</dbReference>
<keyword evidence="2" id="KW-0812">Transmembrane</keyword>
<protein>
    <recommendedName>
        <fullName evidence="7">Insulin-degrading enzyme-like 1, peroxisomal</fullName>
    </recommendedName>
</protein>
<evidence type="ECO:0000259" key="3">
    <source>
        <dbReference type="Pfam" id="PF16187"/>
    </source>
</evidence>
<name>A0AAU9P2X7_9ASTR</name>
<dbReference type="InterPro" id="IPR054734">
    <property type="entry name" value="PqqF-like_C_4"/>
</dbReference>
<dbReference type="GO" id="GO:0005739">
    <property type="term" value="C:mitochondrion"/>
    <property type="evidence" value="ECO:0007669"/>
    <property type="project" value="TreeGrafter"/>
</dbReference>
<feature type="domain" description="Peptidase M16 middle/third" evidence="3">
    <location>
        <begin position="2"/>
        <end position="102"/>
    </location>
</feature>
<reference evidence="5 6" key="1">
    <citation type="submission" date="2022-01" db="EMBL/GenBank/DDBJ databases">
        <authorList>
            <person name="Xiong W."/>
            <person name="Schranz E."/>
        </authorList>
    </citation>
    <scope>NUCLEOTIDE SEQUENCE [LARGE SCALE GENOMIC DNA]</scope>
</reference>
<dbReference type="GO" id="GO:0005829">
    <property type="term" value="C:cytosol"/>
    <property type="evidence" value="ECO:0007669"/>
    <property type="project" value="TreeGrafter"/>
</dbReference>
<evidence type="ECO:0008006" key="7">
    <source>
        <dbReference type="Google" id="ProtNLM"/>
    </source>
</evidence>
<evidence type="ECO:0000256" key="1">
    <source>
        <dbReference type="ARBA" id="ARBA00022723"/>
    </source>
</evidence>
<keyword evidence="6" id="KW-1185">Reference proteome</keyword>
<keyword evidence="2" id="KW-0472">Membrane</keyword>
<dbReference type="PANTHER" id="PTHR43690:SF18">
    <property type="entry name" value="INSULIN-DEGRADING ENZYME-RELATED"/>
    <property type="match status" value="1"/>
</dbReference>
<dbReference type="GO" id="GO:0051603">
    <property type="term" value="P:proteolysis involved in protein catabolic process"/>
    <property type="evidence" value="ECO:0007669"/>
    <property type="project" value="TreeGrafter"/>
</dbReference>
<dbReference type="Pfam" id="PF16187">
    <property type="entry name" value="Peptidase_M16_M"/>
    <property type="match status" value="1"/>
</dbReference>
<evidence type="ECO:0000259" key="4">
    <source>
        <dbReference type="Pfam" id="PF22456"/>
    </source>
</evidence>
<evidence type="ECO:0000256" key="2">
    <source>
        <dbReference type="SAM" id="Phobius"/>
    </source>
</evidence>
<gene>
    <name evidence="5" type="ORF">LVIROSA_LOCUS30211</name>
</gene>
<evidence type="ECO:0000313" key="5">
    <source>
        <dbReference type="EMBL" id="CAH1444377.1"/>
    </source>
</evidence>
<sequence length="375" mass="43468">MDYLNEYAYDAQVAGLYYAISHTNNGFQVTLTGYSHKLEILLDTVIAKITTFEVKADRFYVIKELVIKEYENYKFQQPYQQAMYHCSLLVKAGSWPWTDALEVLSVLEPEHLSRFYPQILSRIFIEYYAAGNIESNEAEFMIQHVEDVVFMGTKPLSQALFPSQHLTNRVVNLEKDVTYCYTKEGMNPSDENSALLHYIQDDFKLNIKLQLVALIAKQPAFHQLRSVEQLGYIIVLMQRNDSGIRGVQFIIQSTVKSNVNALIEMKLEKHGNLRKESVYFWREIQDGTLKFDRKDHEVVALKQLSKAEMIQFFYEHIKAGEGKIVNIEDAFSFRRSRPLYGSFKGVRDILGGISLVDLFVILLLRVSFFPYNTWA</sequence>
<dbReference type="GO" id="GO:0046872">
    <property type="term" value="F:metal ion binding"/>
    <property type="evidence" value="ECO:0007669"/>
    <property type="project" value="UniProtKB-KW"/>
</dbReference>
<dbReference type="PANTHER" id="PTHR43690">
    <property type="entry name" value="NARDILYSIN"/>
    <property type="match status" value="1"/>
</dbReference>
<dbReference type="Proteomes" id="UP001157418">
    <property type="component" value="Unassembled WGS sequence"/>
</dbReference>
<proteinExistence type="predicted"/>
<dbReference type="Gene3D" id="3.30.830.10">
    <property type="entry name" value="Metalloenzyme, LuxS/M16 peptidase-like"/>
    <property type="match status" value="3"/>
</dbReference>
<dbReference type="GO" id="GO:0043171">
    <property type="term" value="P:peptide catabolic process"/>
    <property type="evidence" value="ECO:0007669"/>
    <property type="project" value="TreeGrafter"/>
</dbReference>